<dbReference type="AlphaFoldDB" id="A0A1M5U1V6"/>
<evidence type="ECO:0000313" key="5">
    <source>
        <dbReference type="EMBL" id="SHH56836.1"/>
    </source>
</evidence>
<dbReference type="CDD" id="cd00830">
    <property type="entry name" value="KAS_III"/>
    <property type="match status" value="1"/>
</dbReference>
<dbReference type="InterPro" id="IPR016039">
    <property type="entry name" value="Thiolase-like"/>
</dbReference>
<dbReference type="InterPro" id="IPR013747">
    <property type="entry name" value="ACP_syn_III_C"/>
</dbReference>
<proteinExistence type="predicted"/>
<dbReference type="Pfam" id="PF08545">
    <property type="entry name" value="ACP_syn_III"/>
    <property type="match status" value="1"/>
</dbReference>
<dbReference type="GO" id="GO:0006633">
    <property type="term" value="P:fatty acid biosynthetic process"/>
    <property type="evidence" value="ECO:0007669"/>
    <property type="project" value="InterPro"/>
</dbReference>
<dbReference type="GO" id="GO:0044550">
    <property type="term" value="P:secondary metabolite biosynthetic process"/>
    <property type="evidence" value="ECO:0007669"/>
    <property type="project" value="TreeGrafter"/>
</dbReference>
<name>A0A1M5U1V6_9FIRM</name>
<gene>
    <name evidence="5" type="ORF">SAMN02745245_01630</name>
</gene>
<dbReference type="GO" id="GO:0004315">
    <property type="term" value="F:3-oxoacyl-[acyl-carrier-protein] synthase activity"/>
    <property type="evidence" value="ECO:0007669"/>
    <property type="project" value="InterPro"/>
</dbReference>
<dbReference type="PANTHER" id="PTHR34069">
    <property type="entry name" value="3-OXOACYL-[ACYL-CARRIER-PROTEIN] SYNTHASE 3"/>
    <property type="match status" value="1"/>
</dbReference>
<dbReference type="RefSeq" id="WP_073185252.1">
    <property type="nucleotide sequence ID" value="NZ_FQXI01000013.1"/>
</dbReference>
<dbReference type="PANTHER" id="PTHR34069:SF2">
    <property type="entry name" value="BETA-KETOACYL-[ACYL-CARRIER-PROTEIN] SYNTHASE III"/>
    <property type="match status" value="1"/>
</dbReference>
<keyword evidence="6" id="KW-1185">Reference proteome</keyword>
<sequence>MGLKLIKAGYYKPKNIVDNSFFESYLDTTSEWIVQRTGIKTRYWEENVDTSDMVLESVGDLKLSEEDVSKIKVVIVATISPDYIMPSIASIVTKKFNLNEDVFSVDINMACTGFVGGAIMAHGMLENGECAIIIGADKLSKLLDKEERSTVALFGDGSGAVLFEKTDGDFFNEKGTIGSDDLRLLRSDEDKIYMNGQNVYRFGIEIVPKCIKNLLNKSNMTIEEIDHVVLHQANIRIINSVARKLGSSEKYYTNIETYGNTSSASIPICLGEMQEKDMLRERESILMFGFGAGLSFAGIIVEV</sequence>
<dbReference type="EMBL" id="FQXI01000013">
    <property type="protein sequence ID" value="SHH56836.1"/>
    <property type="molecule type" value="Genomic_DNA"/>
</dbReference>
<evidence type="ECO:0000256" key="2">
    <source>
        <dbReference type="ARBA" id="ARBA00023315"/>
    </source>
</evidence>
<evidence type="ECO:0000313" key="6">
    <source>
        <dbReference type="Proteomes" id="UP000184032"/>
    </source>
</evidence>
<organism evidence="5 6">
    <name type="scientific">Anaerosphaera aminiphila DSM 21120</name>
    <dbReference type="NCBI Taxonomy" id="1120995"/>
    <lineage>
        <taxon>Bacteria</taxon>
        <taxon>Bacillati</taxon>
        <taxon>Bacillota</taxon>
        <taxon>Tissierellia</taxon>
        <taxon>Tissierellales</taxon>
        <taxon>Peptoniphilaceae</taxon>
        <taxon>Anaerosphaera</taxon>
    </lineage>
</organism>
<dbReference type="STRING" id="1120995.SAMN02745245_01630"/>
<feature type="domain" description="Beta-ketoacyl-[acyl-carrier-protein] synthase III C-terminal" evidence="3">
    <location>
        <begin position="215"/>
        <end position="302"/>
    </location>
</feature>
<keyword evidence="2" id="KW-0012">Acyltransferase</keyword>
<evidence type="ECO:0000259" key="3">
    <source>
        <dbReference type="Pfam" id="PF08541"/>
    </source>
</evidence>
<dbReference type="Gene3D" id="3.40.47.10">
    <property type="match status" value="1"/>
</dbReference>
<accession>A0A1M5U1V6</accession>
<protein>
    <submittedName>
        <fullName evidence="5">3-oxoacyl-[acyl-carrier-protein] synthase-3</fullName>
    </submittedName>
</protein>
<dbReference type="OrthoDB" id="9815506at2"/>
<dbReference type="InterPro" id="IPR013751">
    <property type="entry name" value="ACP_syn_III_N"/>
</dbReference>
<dbReference type="NCBIfam" id="NF006829">
    <property type="entry name" value="PRK09352.1"/>
    <property type="match status" value="1"/>
</dbReference>
<dbReference type="SUPFAM" id="SSF53901">
    <property type="entry name" value="Thiolase-like"/>
    <property type="match status" value="1"/>
</dbReference>
<reference evidence="5 6" key="1">
    <citation type="submission" date="2016-11" db="EMBL/GenBank/DDBJ databases">
        <authorList>
            <person name="Jaros S."/>
            <person name="Januszkiewicz K."/>
            <person name="Wedrychowicz H."/>
        </authorList>
    </citation>
    <scope>NUCLEOTIDE SEQUENCE [LARGE SCALE GENOMIC DNA]</scope>
    <source>
        <strain evidence="5 6">DSM 21120</strain>
    </source>
</reference>
<evidence type="ECO:0000256" key="1">
    <source>
        <dbReference type="ARBA" id="ARBA00022679"/>
    </source>
</evidence>
<dbReference type="Pfam" id="PF08541">
    <property type="entry name" value="ACP_syn_III_C"/>
    <property type="match status" value="1"/>
</dbReference>
<evidence type="ECO:0000259" key="4">
    <source>
        <dbReference type="Pfam" id="PF08545"/>
    </source>
</evidence>
<feature type="domain" description="Beta-ketoacyl-[acyl-carrier-protein] synthase III N-terminal" evidence="4">
    <location>
        <begin position="106"/>
        <end position="168"/>
    </location>
</feature>
<keyword evidence="1" id="KW-0808">Transferase</keyword>
<dbReference type="Proteomes" id="UP000184032">
    <property type="component" value="Unassembled WGS sequence"/>
</dbReference>